<evidence type="ECO:0000256" key="1">
    <source>
        <dbReference type="ARBA" id="ARBA00001962"/>
    </source>
</evidence>
<dbReference type="Proteomes" id="UP001497512">
    <property type="component" value="Chromosome 6"/>
</dbReference>
<evidence type="ECO:0000256" key="2">
    <source>
        <dbReference type="ARBA" id="ARBA00022723"/>
    </source>
</evidence>
<dbReference type="SUPFAM" id="SSF51197">
    <property type="entry name" value="Clavaminate synthase-like"/>
    <property type="match status" value="1"/>
</dbReference>
<dbReference type="PANTHER" id="PTHR20883:SF15">
    <property type="entry name" value="PHYTANOYL-COA DIOXYGENASE DOMAIN-CONTAINING PROTEIN 1"/>
    <property type="match status" value="1"/>
</dbReference>
<keyword evidence="5" id="KW-1185">Reference proteome</keyword>
<evidence type="ECO:0000313" key="5">
    <source>
        <dbReference type="Proteomes" id="UP001497512"/>
    </source>
</evidence>
<accession>A0ABP0URV4</accession>
<dbReference type="InterPro" id="IPR008775">
    <property type="entry name" value="Phytyl_CoA_dOase-like"/>
</dbReference>
<evidence type="ECO:0000256" key="3">
    <source>
        <dbReference type="ARBA" id="ARBA00023004"/>
    </source>
</evidence>
<comment type="cofactor">
    <cofactor evidence="1">
        <name>Fe cation</name>
        <dbReference type="ChEBI" id="CHEBI:24875"/>
    </cofactor>
</comment>
<proteinExistence type="predicted"/>
<sequence length="293" mass="33014">MGAQKGLSEEQKSFFESEGYLIIPDFASDEECTTLISRMDELLEAFDPAAISIFSTKNQKKYMDKYFDDSASNISFFFEEKAHDGEGRLKQPKKLSINKVGHALHDLDPDFRSFSRSDKVVAVVSSLNYKRPAPIQSMYIFKQPGIGGEVVPHQDNTFLFSEPLSCVGLWVALEDATVENGCLWVLPKSHKLGLARRFLKDSSGVRFDNEPGTYDKNEFVPVEVKAGSLVLLDGNLVHQSFENTSPKSRQAYSVHVVETKDCIWAEQNWLQRRADFPLEPLFSRKEASDISAV</sequence>
<dbReference type="Pfam" id="PF05721">
    <property type="entry name" value="PhyH"/>
    <property type="match status" value="1"/>
</dbReference>
<protein>
    <recommendedName>
        <fullName evidence="6">Phytanoyl-CoA dioxygenase</fullName>
    </recommendedName>
</protein>
<evidence type="ECO:0000313" key="4">
    <source>
        <dbReference type="EMBL" id="CAK9228643.1"/>
    </source>
</evidence>
<dbReference type="EMBL" id="OZ019898">
    <property type="protein sequence ID" value="CAK9228643.1"/>
    <property type="molecule type" value="Genomic_DNA"/>
</dbReference>
<dbReference type="Gene3D" id="2.60.120.620">
    <property type="entry name" value="q2cbj1_9rhob like domain"/>
    <property type="match status" value="1"/>
</dbReference>
<reference evidence="4" key="1">
    <citation type="submission" date="2024-02" db="EMBL/GenBank/DDBJ databases">
        <authorList>
            <consortium name="ELIXIR-Norway"/>
            <consortium name="Elixir Norway"/>
        </authorList>
    </citation>
    <scope>NUCLEOTIDE SEQUENCE</scope>
</reference>
<dbReference type="PANTHER" id="PTHR20883">
    <property type="entry name" value="PHYTANOYL-COA DIOXYGENASE DOMAIN CONTAINING 1"/>
    <property type="match status" value="1"/>
</dbReference>
<keyword evidence="3" id="KW-0408">Iron</keyword>
<evidence type="ECO:0008006" key="6">
    <source>
        <dbReference type="Google" id="ProtNLM"/>
    </source>
</evidence>
<keyword evidence="2" id="KW-0479">Metal-binding</keyword>
<organism evidence="4 5">
    <name type="scientific">Sphagnum troendelagicum</name>
    <dbReference type="NCBI Taxonomy" id="128251"/>
    <lineage>
        <taxon>Eukaryota</taxon>
        <taxon>Viridiplantae</taxon>
        <taxon>Streptophyta</taxon>
        <taxon>Embryophyta</taxon>
        <taxon>Bryophyta</taxon>
        <taxon>Sphagnophytina</taxon>
        <taxon>Sphagnopsida</taxon>
        <taxon>Sphagnales</taxon>
        <taxon>Sphagnaceae</taxon>
        <taxon>Sphagnum</taxon>
    </lineage>
</organism>
<gene>
    <name evidence="4" type="ORF">CSSPTR1EN2_LOCUS19283</name>
</gene>
<name>A0ABP0URV4_9BRYO</name>